<name>A0A8J3VIV4_9ACTN</name>
<dbReference type="Gene3D" id="3.30.750.24">
    <property type="entry name" value="STAS domain"/>
    <property type="match status" value="1"/>
</dbReference>
<dbReference type="AlphaFoldDB" id="A0A8J3VIV4"/>
<evidence type="ECO:0000313" key="3">
    <source>
        <dbReference type="Proteomes" id="UP000612899"/>
    </source>
</evidence>
<dbReference type="Proteomes" id="UP000612899">
    <property type="component" value="Unassembled WGS sequence"/>
</dbReference>
<dbReference type="RefSeq" id="WP_203911748.1">
    <property type="nucleotide sequence ID" value="NZ_BONY01000043.1"/>
</dbReference>
<dbReference type="PROSITE" id="PS50801">
    <property type="entry name" value="STAS"/>
    <property type="match status" value="1"/>
</dbReference>
<proteinExistence type="predicted"/>
<reference evidence="2" key="1">
    <citation type="submission" date="2021-01" db="EMBL/GenBank/DDBJ databases">
        <title>Whole genome shotgun sequence of Rhizocola hellebori NBRC 109834.</title>
        <authorList>
            <person name="Komaki H."/>
            <person name="Tamura T."/>
        </authorList>
    </citation>
    <scope>NUCLEOTIDE SEQUENCE</scope>
    <source>
        <strain evidence="2">NBRC 109834</strain>
    </source>
</reference>
<evidence type="ECO:0000313" key="2">
    <source>
        <dbReference type="EMBL" id="GIH07975.1"/>
    </source>
</evidence>
<dbReference type="GO" id="GO:0043856">
    <property type="term" value="F:anti-sigma factor antagonist activity"/>
    <property type="evidence" value="ECO:0007669"/>
    <property type="project" value="TreeGrafter"/>
</dbReference>
<dbReference type="CDD" id="cd07043">
    <property type="entry name" value="STAS_anti-anti-sigma_factors"/>
    <property type="match status" value="1"/>
</dbReference>
<gene>
    <name evidence="2" type="ORF">Rhe02_60420</name>
</gene>
<dbReference type="EMBL" id="BONY01000043">
    <property type="protein sequence ID" value="GIH07975.1"/>
    <property type="molecule type" value="Genomic_DNA"/>
</dbReference>
<sequence>MERAELPPQATHEVDVLSGAVRVALAGEFDLATEADLAGWLRQAILDHPGLDLEVDLHQVGFIDSSGIRGLLIAHRFAGEHGRAFRLTGARGTVREVLEIVDVYDMLTGQQPTSS</sequence>
<dbReference type="Pfam" id="PF13466">
    <property type="entry name" value="STAS_2"/>
    <property type="match status" value="1"/>
</dbReference>
<dbReference type="InterPro" id="IPR002645">
    <property type="entry name" value="STAS_dom"/>
</dbReference>
<dbReference type="SUPFAM" id="SSF52091">
    <property type="entry name" value="SpoIIaa-like"/>
    <property type="match status" value="1"/>
</dbReference>
<accession>A0A8J3VIV4</accession>
<dbReference type="PANTHER" id="PTHR33495:SF2">
    <property type="entry name" value="ANTI-SIGMA FACTOR ANTAGONIST TM_1081-RELATED"/>
    <property type="match status" value="1"/>
</dbReference>
<comment type="caution">
    <text evidence="2">The sequence shown here is derived from an EMBL/GenBank/DDBJ whole genome shotgun (WGS) entry which is preliminary data.</text>
</comment>
<evidence type="ECO:0000259" key="1">
    <source>
        <dbReference type="PROSITE" id="PS50801"/>
    </source>
</evidence>
<dbReference type="PANTHER" id="PTHR33495">
    <property type="entry name" value="ANTI-SIGMA FACTOR ANTAGONIST TM_1081-RELATED-RELATED"/>
    <property type="match status" value="1"/>
</dbReference>
<organism evidence="2 3">
    <name type="scientific">Rhizocola hellebori</name>
    <dbReference type="NCBI Taxonomy" id="1392758"/>
    <lineage>
        <taxon>Bacteria</taxon>
        <taxon>Bacillati</taxon>
        <taxon>Actinomycetota</taxon>
        <taxon>Actinomycetes</taxon>
        <taxon>Micromonosporales</taxon>
        <taxon>Micromonosporaceae</taxon>
        <taxon>Rhizocola</taxon>
    </lineage>
</organism>
<keyword evidence="3" id="KW-1185">Reference proteome</keyword>
<dbReference type="InterPro" id="IPR036513">
    <property type="entry name" value="STAS_dom_sf"/>
</dbReference>
<protein>
    <recommendedName>
        <fullName evidence="1">STAS domain-containing protein</fullName>
    </recommendedName>
</protein>
<feature type="domain" description="STAS" evidence="1">
    <location>
        <begin position="10"/>
        <end position="115"/>
    </location>
</feature>
<dbReference type="InterPro" id="IPR058548">
    <property type="entry name" value="MlaB-like_STAS"/>
</dbReference>